<dbReference type="InterPro" id="IPR033121">
    <property type="entry name" value="PEPTIDASE_A1"/>
</dbReference>
<keyword evidence="7 11" id="KW-0378">Hydrolase</keyword>
<dbReference type="SUPFAM" id="SSF50630">
    <property type="entry name" value="Acid proteases"/>
    <property type="match status" value="1"/>
</dbReference>
<evidence type="ECO:0000256" key="5">
    <source>
        <dbReference type="ARBA" id="ARBA00022729"/>
    </source>
</evidence>
<feature type="signal peptide" evidence="13">
    <location>
        <begin position="1"/>
        <end position="19"/>
    </location>
</feature>
<keyword evidence="5 13" id="KW-0732">Signal</keyword>
<feature type="active site" evidence="10">
    <location>
        <position position="375"/>
    </location>
</feature>
<dbReference type="GO" id="GO:0006508">
    <property type="term" value="P:proteolysis"/>
    <property type="evidence" value="ECO:0007669"/>
    <property type="project" value="UniProtKB-KW"/>
</dbReference>
<evidence type="ECO:0000313" key="15">
    <source>
        <dbReference type="EMBL" id="TKA33732.1"/>
    </source>
</evidence>
<evidence type="ECO:0000256" key="1">
    <source>
        <dbReference type="ARBA" id="ARBA00004613"/>
    </source>
</evidence>
<evidence type="ECO:0000256" key="8">
    <source>
        <dbReference type="ARBA" id="ARBA00023145"/>
    </source>
</evidence>
<proteinExistence type="inferred from homology"/>
<comment type="caution">
    <text evidence="15">The sequence shown here is derived from an EMBL/GenBank/DDBJ whole genome shotgun (WGS) entry which is preliminary data.</text>
</comment>
<dbReference type="GO" id="GO:0004190">
    <property type="term" value="F:aspartic-type endopeptidase activity"/>
    <property type="evidence" value="ECO:0007669"/>
    <property type="project" value="UniProtKB-KW"/>
</dbReference>
<evidence type="ECO:0000256" key="7">
    <source>
        <dbReference type="ARBA" id="ARBA00022801"/>
    </source>
</evidence>
<dbReference type="EMBL" id="NAJL01000002">
    <property type="protein sequence ID" value="TKA33732.1"/>
    <property type="molecule type" value="Genomic_DNA"/>
</dbReference>
<dbReference type="AlphaFoldDB" id="A0A4U0UFP1"/>
<dbReference type="OrthoDB" id="2747330at2759"/>
<evidence type="ECO:0000256" key="6">
    <source>
        <dbReference type="ARBA" id="ARBA00022750"/>
    </source>
</evidence>
<dbReference type="InterPro" id="IPR034163">
    <property type="entry name" value="Aspergillopepsin-like_cat_dom"/>
</dbReference>
<evidence type="ECO:0000256" key="3">
    <source>
        <dbReference type="ARBA" id="ARBA00022525"/>
    </source>
</evidence>
<name>A0A4U0UFP1_9PEZI</name>
<dbReference type="PROSITE" id="PS51767">
    <property type="entry name" value="PEPTIDASE_A1"/>
    <property type="match status" value="1"/>
</dbReference>
<dbReference type="InterPro" id="IPR001969">
    <property type="entry name" value="Aspartic_peptidase_AS"/>
</dbReference>
<dbReference type="FunFam" id="2.40.70.10:FF:000026">
    <property type="entry name" value="Endothiapepsin"/>
    <property type="match status" value="1"/>
</dbReference>
<dbReference type="Proteomes" id="UP000308549">
    <property type="component" value="Unassembled WGS sequence"/>
</dbReference>
<protein>
    <recommendedName>
        <fullName evidence="14">Peptidase A1 domain-containing protein</fullName>
    </recommendedName>
</protein>
<evidence type="ECO:0000256" key="4">
    <source>
        <dbReference type="ARBA" id="ARBA00022670"/>
    </source>
</evidence>
<accession>A0A4U0UFP1</accession>
<gene>
    <name evidence="15" type="ORF">B0A50_00568</name>
</gene>
<keyword evidence="6 11" id="KW-0064">Aspartyl protease</keyword>
<keyword evidence="16" id="KW-1185">Reference proteome</keyword>
<dbReference type="Pfam" id="PF00026">
    <property type="entry name" value="Asp"/>
    <property type="match status" value="1"/>
</dbReference>
<dbReference type="InterPro" id="IPR001461">
    <property type="entry name" value="Aspartic_peptidase_A1"/>
</dbReference>
<sequence>MHRATVLAALALMAVAVLAAPMPDQGLSKRGIFKAQSKPRIHPLRSQRNPAAEMLRAFRKYGWEIITIDPSSIPFAGIFGDGSSSSTPSSPSPSSSSAAPWYPLPTSSAAVYPTQASSAPIVTSTAASNSTTESSEASWSSSSTTAATSTAASGGDDDVTGEVAAAPEDNDSEYLSPVSIGGQKLNLDFDTGSADLWVFSSELPSSKSRGHSTFNPSKSSSWSDYEDGSWEISYGDGSSAAGTVGYDTVTIGGATVTKQAVEIATAVSGSFVTDTNNDGLVGLAFSTINTVQPTPQKTWFENIMADLAQPLFTANLAEDTSGSYTFGEIDSSEYTGDIHYTTIDKSNGFWQFDSSTYTIAGQSSQCSTCSPMIADTGTSLLLVDEDVAEAYYAQVSSAQYDSSQGGYVYDCSEDLPAFGVAIGDDYTAVLKGDDVTFAEIYGGSCFGGVQGNAGGGIQILGDVMLKQFLAVFDGGNSRFGVAEKA</sequence>
<feature type="compositionally biased region" description="Low complexity" evidence="12">
    <location>
        <begin position="127"/>
        <end position="153"/>
    </location>
</feature>
<keyword evidence="4 11" id="KW-0645">Protease</keyword>
<evidence type="ECO:0000256" key="12">
    <source>
        <dbReference type="SAM" id="MobiDB-lite"/>
    </source>
</evidence>
<evidence type="ECO:0000256" key="13">
    <source>
        <dbReference type="SAM" id="SignalP"/>
    </source>
</evidence>
<keyword evidence="8" id="KW-0865">Zymogen</keyword>
<organism evidence="15 16">
    <name type="scientific">Salinomyces thailandicus</name>
    <dbReference type="NCBI Taxonomy" id="706561"/>
    <lineage>
        <taxon>Eukaryota</taxon>
        <taxon>Fungi</taxon>
        <taxon>Dikarya</taxon>
        <taxon>Ascomycota</taxon>
        <taxon>Pezizomycotina</taxon>
        <taxon>Dothideomycetes</taxon>
        <taxon>Dothideomycetidae</taxon>
        <taxon>Mycosphaerellales</taxon>
        <taxon>Teratosphaeriaceae</taxon>
        <taxon>Salinomyces</taxon>
    </lineage>
</organism>
<dbReference type="PROSITE" id="PS00141">
    <property type="entry name" value="ASP_PROTEASE"/>
    <property type="match status" value="1"/>
</dbReference>
<comment type="subcellular location">
    <subcellularLocation>
        <location evidence="1">Secreted</location>
    </subcellularLocation>
</comment>
<keyword evidence="3" id="KW-0964">Secreted</keyword>
<dbReference type="CDD" id="cd06097">
    <property type="entry name" value="Aspergillopepsin_like"/>
    <property type="match status" value="1"/>
</dbReference>
<dbReference type="InterPro" id="IPR021109">
    <property type="entry name" value="Peptidase_aspartic_dom_sf"/>
</dbReference>
<evidence type="ECO:0000256" key="10">
    <source>
        <dbReference type="PIRSR" id="PIRSR601461-1"/>
    </source>
</evidence>
<dbReference type="Gene3D" id="2.40.70.10">
    <property type="entry name" value="Acid Proteases"/>
    <property type="match status" value="2"/>
</dbReference>
<feature type="region of interest" description="Disordered" evidence="12">
    <location>
        <begin position="127"/>
        <end position="177"/>
    </location>
</feature>
<evidence type="ECO:0000313" key="16">
    <source>
        <dbReference type="Proteomes" id="UP000308549"/>
    </source>
</evidence>
<evidence type="ECO:0000259" key="14">
    <source>
        <dbReference type="PROSITE" id="PS51767"/>
    </source>
</evidence>
<evidence type="ECO:0000256" key="9">
    <source>
        <dbReference type="ARBA" id="ARBA00023180"/>
    </source>
</evidence>
<dbReference type="PANTHER" id="PTHR47966:SF23">
    <property type="entry name" value="ASPARTIC ENDOPEPTIDASE, PUTATIVE (AFU_ORTHOLOGUE AFUA_2G15950)-RELATED"/>
    <property type="match status" value="1"/>
</dbReference>
<dbReference type="PRINTS" id="PR00792">
    <property type="entry name" value="PEPSIN"/>
</dbReference>
<feature type="chain" id="PRO_5020985038" description="Peptidase A1 domain-containing protein" evidence="13">
    <location>
        <begin position="20"/>
        <end position="485"/>
    </location>
</feature>
<dbReference type="PANTHER" id="PTHR47966">
    <property type="entry name" value="BETA-SITE APP-CLEAVING ENZYME, ISOFORM A-RELATED"/>
    <property type="match status" value="1"/>
</dbReference>
<reference evidence="15 16" key="1">
    <citation type="submission" date="2017-03" db="EMBL/GenBank/DDBJ databases">
        <title>Genomes of endolithic fungi from Antarctica.</title>
        <authorList>
            <person name="Coleine C."/>
            <person name="Masonjones S."/>
            <person name="Stajich J.E."/>
        </authorList>
    </citation>
    <scope>NUCLEOTIDE SEQUENCE [LARGE SCALE GENOMIC DNA]</scope>
    <source>
        <strain evidence="15 16">CCFEE 6315</strain>
    </source>
</reference>
<feature type="domain" description="Peptidase A1" evidence="14">
    <location>
        <begin position="174"/>
        <end position="482"/>
    </location>
</feature>
<feature type="active site" evidence="10">
    <location>
        <position position="190"/>
    </location>
</feature>
<evidence type="ECO:0000256" key="11">
    <source>
        <dbReference type="RuleBase" id="RU000454"/>
    </source>
</evidence>
<comment type="similarity">
    <text evidence="2 11">Belongs to the peptidase A1 family.</text>
</comment>
<evidence type="ECO:0000256" key="2">
    <source>
        <dbReference type="ARBA" id="ARBA00007447"/>
    </source>
</evidence>
<keyword evidence="9" id="KW-0325">Glycoprotein</keyword>
<dbReference type="GO" id="GO:0005576">
    <property type="term" value="C:extracellular region"/>
    <property type="evidence" value="ECO:0007669"/>
    <property type="project" value="UniProtKB-SubCell"/>
</dbReference>